<dbReference type="PIRSF" id="PIRSF016789">
    <property type="entry name" value="DUF454"/>
    <property type="match status" value="1"/>
</dbReference>
<feature type="transmembrane region" description="Helical" evidence="1">
    <location>
        <begin position="96"/>
        <end position="113"/>
    </location>
</feature>
<keyword evidence="1" id="KW-0472">Membrane</keyword>
<dbReference type="PANTHER" id="PTHR35813:SF1">
    <property type="entry name" value="INNER MEMBRANE PROTEIN YBAN"/>
    <property type="match status" value="1"/>
</dbReference>
<dbReference type="Pfam" id="PF04304">
    <property type="entry name" value="DUF454"/>
    <property type="match status" value="1"/>
</dbReference>
<dbReference type="Proteomes" id="UP000192656">
    <property type="component" value="Unassembled WGS sequence"/>
</dbReference>
<sequence>MRILWLTLGYVALLLGLAGVVLPLVPTTPFLILSAFAFSKGSPRLERWLVDHPRFGPPIRDWREERALSRRAKWLASIVMAVTLVGGILARLSTTILLVQAVIFCAVALFLWTRPEPLRSAR</sequence>
<feature type="transmembrane region" description="Helical" evidence="1">
    <location>
        <begin position="72"/>
        <end position="90"/>
    </location>
</feature>
<dbReference type="RefSeq" id="WP_084409907.1">
    <property type="nucleotide sequence ID" value="NZ_FWXR01000007.1"/>
</dbReference>
<keyword evidence="1" id="KW-0812">Transmembrane</keyword>
<dbReference type="AlphaFoldDB" id="A0A1W2BR61"/>
<evidence type="ECO:0000256" key="1">
    <source>
        <dbReference type="SAM" id="Phobius"/>
    </source>
</evidence>
<dbReference type="InterPro" id="IPR007401">
    <property type="entry name" value="DUF454"/>
</dbReference>
<reference evidence="2 3" key="1">
    <citation type="submission" date="2017-04" db="EMBL/GenBank/DDBJ databases">
        <authorList>
            <person name="Afonso C.L."/>
            <person name="Miller P.J."/>
            <person name="Scott M.A."/>
            <person name="Spackman E."/>
            <person name="Goraichik I."/>
            <person name="Dimitrov K.M."/>
            <person name="Suarez D.L."/>
            <person name="Swayne D.E."/>
        </authorList>
    </citation>
    <scope>NUCLEOTIDE SEQUENCE [LARGE SCALE GENOMIC DNA]</scope>
    <source>
        <strain evidence="2 3">CGMCC 1.10972</strain>
    </source>
</reference>
<proteinExistence type="predicted"/>
<gene>
    <name evidence="2" type="ORF">SAMN06297251_10787</name>
</gene>
<evidence type="ECO:0008006" key="4">
    <source>
        <dbReference type="Google" id="ProtNLM"/>
    </source>
</evidence>
<keyword evidence="1" id="KW-1133">Transmembrane helix</keyword>
<protein>
    <recommendedName>
        <fullName evidence="4">Inner membrane protein</fullName>
    </recommendedName>
</protein>
<name>A0A1W2BR61_9HYPH</name>
<keyword evidence="3" id="KW-1185">Reference proteome</keyword>
<evidence type="ECO:0000313" key="3">
    <source>
        <dbReference type="Proteomes" id="UP000192656"/>
    </source>
</evidence>
<organism evidence="2 3">
    <name type="scientific">Fulvimarina manganoxydans</name>
    <dbReference type="NCBI Taxonomy" id="937218"/>
    <lineage>
        <taxon>Bacteria</taxon>
        <taxon>Pseudomonadati</taxon>
        <taxon>Pseudomonadota</taxon>
        <taxon>Alphaproteobacteria</taxon>
        <taxon>Hyphomicrobiales</taxon>
        <taxon>Aurantimonadaceae</taxon>
        <taxon>Fulvimarina</taxon>
    </lineage>
</organism>
<dbReference type="GO" id="GO:0005886">
    <property type="term" value="C:plasma membrane"/>
    <property type="evidence" value="ECO:0007669"/>
    <property type="project" value="TreeGrafter"/>
</dbReference>
<evidence type="ECO:0000313" key="2">
    <source>
        <dbReference type="EMBL" id="SMC75477.1"/>
    </source>
</evidence>
<dbReference type="OrthoDB" id="9816293at2"/>
<accession>A0A1W2BR61</accession>
<dbReference type="EMBL" id="FWXR01000007">
    <property type="protein sequence ID" value="SMC75477.1"/>
    <property type="molecule type" value="Genomic_DNA"/>
</dbReference>
<dbReference type="PANTHER" id="PTHR35813">
    <property type="entry name" value="INNER MEMBRANE PROTEIN YBAN"/>
    <property type="match status" value="1"/>
</dbReference>
<feature type="transmembrane region" description="Helical" evidence="1">
    <location>
        <begin position="12"/>
        <end position="38"/>
    </location>
</feature>